<reference evidence="1" key="1">
    <citation type="submission" date="2016-10" db="EMBL/GenBank/DDBJ databases">
        <title>Sequence of Gallionella enrichment culture.</title>
        <authorList>
            <person name="Poehlein A."/>
            <person name="Muehling M."/>
            <person name="Daniel R."/>
        </authorList>
    </citation>
    <scope>NUCLEOTIDE SEQUENCE</scope>
</reference>
<dbReference type="InterPro" id="IPR003837">
    <property type="entry name" value="GatC"/>
</dbReference>
<dbReference type="PANTHER" id="PTHR15004">
    <property type="entry name" value="GLUTAMYL-TRNA(GLN) AMIDOTRANSFERASE SUBUNIT C, MITOCHONDRIAL"/>
    <property type="match status" value="1"/>
</dbReference>
<dbReference type="EC" id="6.3.5.-" evidence="1"/>
<comment type="caution">
    <text evidence="1">The sequence shown here is derived from an EMBL/GenBank/DDBJ whole genome shotgun (WGS) entry which is preliminary data.</text>
</comment>
<dbReference type="GO" id="GO:0016874">
    <property type="term" value="F:ligase activity"/>
    <property type="evidence" value="ECO:0007669"/>
    <property type="project" value="UniProtKB-KW"/>
</dbReference>
<protein>
    <submittedName>
        <fullName evidence="1">Glutamyl-tRNA(Gln) amidotransferase subunit C</fullName>
        <ecNumber evidence="1">6.3.5.-</ecNumber>
    </submittedName>
</protein>
<gene>
    <name evidence="1" type="primary">gatC_8</name>
    <name evidence="1" type="ORF">GALL_266560</name>
</gene>
<dbReference type="NCBIfam" id="TIGR00135">
    <property type="entry name" value="gatC"/>
    <property type="match status" value="1"/>
</dbReference>
<organism evidence="1">
    <name type="scientific">mine drainage metagenome</name>
    <dbReference type="NCBI Taxonomy" id="410659"/>
    <lineage>
        <taxon>unclassified sequences</taxon>
        <taxon>metagenomes</taxon>
        <taxon>ecological metagenomes</taxon>
    </lineage>
</organism>
<dbReference type="PANTHER" id="PTHR15004:SF0">
    <property type="entry name" value="GLUTAMYL-TRNA(GLN) AMIDOTRANSFERASE SUBUNIT C, MITOCHONDRIAL"/>
    <property type="match status" value="1"/>
</dbReference>
<dbReference type="Pfam" id="PF02686">
    <property type="entry name" value="GatC"/>
    <property type="match status" value="1"/>
</dbReference>
<keyword evidence="1" id="KW-0436">Ligase</keyword>
<dbReference type="GO" id="GO:0070681">
    <property type="term" value="P:glutaminyl-tRNAGln biosynthesis via transamidation"/>
    <property type="evidence" value="ECO:0007669"/>
    <property type="project" value="TreeGrafter"/>
</dbReference>
<accession>A0A1J5RPM6</accession>
<name>A0A1J5RPM6_9ZZZZ</name>
<dbReference type="GO" id="GO:0006450">
    <property type="term" value="P:regulation of translational fidelity"/>
    <property type="evidence" value="ECO:0007669"/>
    <property type="project" value="InterPro"/>
</dbReference>
<dbReference type="GO" id="GO:0016740">
    <property type="term" value="F:transferase activity"/>
    <property type="evidence" value="ECO:0007669"/>
    <property type="project" value="UniProtKB-KW"/>
</dbReference>
<keyword evidence="1" id="KW-0808">Transferase</keyword>
<dbReference type="EMBL" id="MLJW01000259">
    <property type="protein sequence ID" value="OIQ91451.1"/>
    <property type="molecule type" value="Genomic_DNA"/>
</dbReference>
<dbReference type="AlphaFoldDB" id="A0A1J5RPM6"/>
<evidence type="ECO:0000313" key="1">
    <source>
        <dbReference type="EMBL" id="OIQ91451.1"/>
    </source>
</evidence>
<sequence length="95" mass="10397">MSLDKATVRTIANLARLEVRDDELDHLAGELSNIMTFVEQLSEVNTDGVQPMTSVAALSLPRRADVVTDGNCRDKVLANAPEQQDGFFLVPKVVE</sequence>
<dbReference type="Gene3D" id="1.10.20.60">
    <property type="entry name" value="Glu-tRNAGln amidotransferase C subunit, N-terminal domain"/>
    <property type="match status" value="1"/>
</dbReference>
<dbReference type="SUPFAM" id="SSF141000">
    <property type="entry name" value="Glu-tRNAGln amidotransferase C subunit"/>
    <property type="match status" value="1"/>
</dbReference>
<dbReference type="InterPro" id="IPR036113">
    <property type="entry name" value="Asp/Glu-ADT_sf_sub_c"/>
</dbReference>
<dbReference type="HAMAP" id="MF_00122">
    <property type="entry name" value="GatC"/>
    <property type="match status" value="1"/>
</dbReference>
<proteinExistence type="inferred from homology"/>